<proteinExistence type="predicted"/>
<organism evidence="3 4">
    <name type="scientific">Gluconacetobacter azotocaptans</name>
    <dbReference type="NCBI Taxonomy" id="142834"/>
    <lineage>
        <taxon>Bacteria</taxon>
        <taxon>Pseudomonadati</taxon>
        <taxon>Pseudomonadota</taxon>
        <taxon>Alphaproteobacteria</taxon>
        <taxon>Acetobacterales</taxon>
        <taxon>Acetobacteraceae</taxon>
        <taxon>Gluconacetobacter</taxon>
    </lineage>
</organism>
<dbReference type="Pfam" id="PF07510">
    <property type="entry name" value="GmrSD_C"/>
    <property type="match status" value="1"/>
</dbReference>
<name>A0A7W4PEP6_9PROT</name>
<accession>A0A7W4PEP6</accession>
<feature type="domain" description="GmrSD restriction endonucleases C-terminal" evidence="2">
    <location>
        <begin position="421"/>
        <end position="553"/>
    </location>
</feature>
<dbReference type="PANTHER" id="PTHR35149:SF2">
    <property type="entry name" value="DUF262 DOMAIN-CONTAINING PROTEIN"/>
    <property type="match status" value="1"/>
</dbReference>
<evidence type="ECO:0000259" key="1">
    <source>
        <dbReference type="Pfam" id="PF03235"/>
    </source>
</evidence>
<dbReference type="PANTHER" id="PTHR35149">
    <property type="entry name" value="SLL5132 PROTEIN"/>
    <property type="match status" value="1"/>
</dbReference>
<evidence type="ECO:0000313" key="3">
    <source>
        <dbReference type="EMBL" id="MBB2190978.1"/>
    </source>
</evidence>
<reference evidence="3 4" key="1">
    <citation type="submission" date="2020-04" db="EMBL/GenBank/DDBJ databases">
        <title>Description of novel Gluconacetobacter.</title>
        <authorList>
            <person name="Sombolestani A."/>
        </authorList>
    </citation>
    <scope>NUCLEOTIDE SEQUENCE [LARGE SCALE GENOMIC DNA]</scope>
    <source>
        <strain evidence="3 4">LMG 21311</strain>
    </source>
</reference>
<sequence>MSAIDFTYKGIGELISAGRLRVPANQREYAWDDEHVEALCSDISDALSESKESYFLGTVVLTKTKDGYLEVVDRQQRLATTTILIAVIRDMLLAMDEVRLAHGIEETYLFGLDLDTEEDTPKFHLNVRDHEFYQNCILPRPSDVKRKAKPAVGTHSNVRIKNAATILRRFLESETKTMTVETRKKHLKDWLSYLREHANLIVLTVSDDVNAYVMFETLNDRGLRVSQADLVKNYLFGQAGNRLDEAKAKWASMIRSLETVDKEDTAIDYLRLVSTLINGLTRERQVFERIKPLTESPIKAVTFLETINSFSNDYVAMLTPHHFKWESYPESIRRSVATLNLLGVTQIRHLMLAVTHHFSKHEADRSFKLFVSWIVRMFIADSGRVGRLESIYASLAHNIHTKIGIRTAEALVQRMAPHVANDRDFRDAFAKCHVSKTKLARYYLMALERSADNSGLPEQVPNEDTKAVNLEHVLPIKPESFDIESFEDAASYTTRLGNLVLLNARLNSSAGNADFTSKRLAFSKSPFVITKGVAEYKKWGPEEIENRQAHLADLAVRTWPINTLGRN</sequence>
<dbReference type="EMBL" id="JABEQF010000011">
    <property type="protein sequence ID" value="MBB2190978.1"/>
    <property type="molecule type" value="Genomic_DNA"/>
</dbReference>
<dbReference type="AlphaFoldDB" id="A0A7W4PEP6"/>
<comment type="caution">
    <text evidence="3">The sequence shown here is derived from an EMBL/GenBank/DDBJ whole genome shotgun (WGS) entry which is preliminary data.</text>
</comment>
<evidence type="ECO:0000313" key="4">
    <source>
        <dbReference type="Proteomes" id="UP000555756"/>
    </source>
</evidence>
<dbReference type="Proteomes" id="UP000555756">
    <property type="component" value="Unassembled WGS sequence"/>
</dbReference>
<dbReference type="RefSeq" id="WP_183120118.1">
    <property type="nucleotide sequence ID" value="NZ_JABEQF010000011.1"/>
</dbReference>
<dbReference type="InterPro" id="IPR004919">
    <property type="entry name" value="GmrSD_N"/>
</dbReference>
<feature type="domain" description="GmrSD restriction endonucleases N-terminal" evidence="1">
    <location>
        <begin position="12"/>
        <end position="236"/>
    </location>
</feature>
<protein>
    <submittedName>
        <fullName evidence="3">DUF262 domain-containing protein</fullName>
    </submittedName>
</protein>
<dbReference type="Pfam" id="PF03235">
    <property type="entry name" value="GmrSD_N"/>
    <property type="match status" value="1"/>
</dbReference>
<evidence type="ECO:0000259" key="2">
    <source>
        <dbReference type="Pfam" id="PF07510"/>
    </source>
</evidence>
<dbReference type="InterPro" id="IPR011089">
    <property type="entry name" value="GmrSD_C"/>
</dbReference>
<keyword evidence="4" id="KW-1185">Reference proteome</keyword>
<gene>
    <name evidence="3" type="ORF">HLH34_13570</name>
</gene>